<evidence type="ECO:0008006" key="4">
    <source>
        <dbReference type="Google" id="ProtNLM"/>
    </source>
</evidence>
<accession>A0ABU7K713</accession>
<feature type="compositionally biased region" description="Gly residues" evidence="1">
    <location>
        <begin position="189"/>
        <end position="209"/>
    </location>
</feature>
<dbReference type="Proteomes" id="UP001356095">
    <property type="component" value="Unassembled WGS sequence"/>
</dbReference>
<name>A0ABU7K713_9ACTN</name>
<feature type="region of interest" description="Disordered" evidence="1">
    <location>
        <begin position="352"/>
        <end position="419"/>
    </location>
</feature>
<evidence type="ECO:0000256" key="1">
    <source>
        <dbReference type="SAM" id="MobiDB-lite"/>
    </source>
</evidence>
<feature type="region of interest" description="Disordered" evidence="1">
    <location>
        <begin position="179"/>
        <end position="209"/>
    </location>
</feature>
<dbReference type="EMBL" id="JAUZMY010000010">
    <property type="protein sequence ID" value="MEE2038041.1"/>
    <property type="molecule type" value="Genomic_DNA"/>
</dbReference>
<comment type="caution">
    <text evidence="2">The sequence shown here is derived from an EMBL/GenBank/DDBJ whole genome shotgun (WGS) entry which is preliminary data.</text>
</comment>
<gene>
    <name evidence="2" type="ORF">Q8791_12525</name>
</gene>
<organism evidence="2 3">
    <name type="scientific">Nocardiopsis codii</name>
    <dbReference type="NCBI Taxonomy" id="3065942"/>
    <lineage>
        <taxon>Bacteria</taxon>
        <taxon>Bacillati</taxon>
        <taxon>Actinomycetota</taxon>
        <taxon>Actinomycetes</taxon>
        <taxon>Streptosporangiales</taxon>
        <taxon>Nocardiopsidaceae</taxon>
        <taxon>Nocardiopsis</taxon>
    </lineage>
</organism>
<evidence type="ECO:0000313" key="2">
    <source>
        <dbReference type="EMBL" id="MEE2038041.1"/>
    </source>
</evidence>
<reference evidence="2 3" key="1">
    <citation type="submission" date="2023-08" db="EMBL/GenBank/DDBJ databases">
        <authorList>
            <person name="Girao M."/>
            <person name="Carvalho M.F."/>
        </authorList>
    </citation>
    <scope>NUCLEOTIDE SEQUENCE [LARGE SCALE GENOMIC DNA]</scope>
    <source>
        <strain evidence="2 3">CT-R113</strain>
    </source>
</reference>
<proteinExistence type="predicted"/>
<evidence type="ECO:0000313" key="3">
    <source>
        <dbReference type="Proteomes" id="UP001356095"/>
    </source>
</evidence>
<protein>
    <recommendedName>
        <fullName evidence="4">DUF4380 domain-containing protein</fullName>
    </recommendedName>
</protein>
<feature type="compositionally biased region" description="Basic and acidic residues" evidence="1">
    <location>
        <begin position="407"/>
        <end position="419"/>
    </location>
</feature>
<keyword evidence="3" id="KW-1185">Reference proteome</keyword>
<dbReference type="RefSeq" id="WP_330091831.1">
    <property type="nucleotide sequence ID" value="NZ_JAUZMY010000010.1"/>
</dbReference>
<sequence length="419" mass="42592">MTGAVTVERDTSGAHELVVLDNGVLRVTAAPALGGRILSVRHLGREHLYRNPRLLGEDLQPVAGVVLGPVGGPMSAWHNVGGDKTWPAPQGWDGPDQWAGPPDPVLDSGAYAAETATAADGSATLTMNSADDQRSGLRLVRRLTLEPGASGYRLDLEAVNTSGVPREWALWNVTQIEGGHGTGRPAAGRGTGPGGESGGDGRGADTGGHGVYVGVSGTGPHTVPLVAGDANPATVEHTPSVVRVPAQDVVGKVGFPTASGWLANVGAAGTLTQRFAVDGGAAYPDGGSRVQVWLEYPVEHPLEHLGGLCPVDRVVECEALGPLTVLDPGGSTALTVEFGFGTTTGPVVDVTPEGYWAQPSGTGPAEGGNPQPSAVFTALREGTPDGGAPPRQDAGPGSGPGAPVSADRTRTHDHHPDQE</sequence>